<evidence type="ECO:0000256" key="4">
    <source>
        <dbReference type="ARBA" id="ARBA00007410"/>
    </source>
</evidence>
<feature type="transmembrane region" description="Helical" evidence="22">
    <location>
        <begin position="463"/>
        <end position="485"/>
    </location>
</feature>
<keyword evidence="13" id="KW-0443">Lipid metabolism</keyword>
<dbReference type="Pfam" id="PF00400">
    <property type="entry name" value="WD40"/>
    <property type="match status" value="2"/>
</dbReference>
<dbReference type="GO" id="GO:0045540">
    <property type="term" value="P:regulation of cholesterol biosynthetic process"/>
    <property type="evidence" value="ECO:0007669"/>
    <property type="project" value="TreeGrafter"/>
</dbReference>
<feature type="region of interest" description="Disordered" evidence="21">
    <location>
        <begin position="1377"/>
        <end position="1460"/>
    </location>
</feature>
<keyword evidence="15 22" id="KW-0472">Membrane</keyword>
<dbReference type="SUPFAM" id="SSF50978">
    <property type="entry name" value="WD40 repeat-like"/>
    <property type="match status" value="1"/>
</dbReference>
<dbReference type="InterPro" id="IPR030225">
    <property type="entry name" value="SCAP"/>
</dbReference>
<keyword evidence="18" id="KW-0753">Steroid metabolism</keyword>
<keyword evidence="25" id="KW-1185">Reference proteome</keyword>
<feature type="compositionally biased region" description="Low complexity" evidence="21">
    <location>
        <begin position="1419"/>
        <end position="1446"/>
    </location>
</feature>
<comment type="similarity">
    <text evidence="4">Belongs to the WD repeat SCAP family.</text>
</comment>
<feature type="compositionally biased region" description="Basic residues" evidence="21">
    <location>
        <begin position="1407"/>
        <end position="1418"/>
    </location>
</feature>
<dbReference type="InterPro" id="IPR001680">
    <property type="entry name" value="WD40_rpt"/>
</dbReference>
<keyword evidence="16" id="KW-1207">Sterol metabolism</keyword>
<keyword evidence="12" id="KW-0333">Golgi apparatus</keyword>
<keyword evidence="11 22" id="KW-1133">Transmembrane helix</keyword>
<evidence type="ECO:0000256" key="5">
    <source>
        <dbReference type="ARBA" id="ARBA00019541"/>
    </source>
</evidence>
<comment type="subcellular location">
    <subcellularLocation>
        <location evidence="2">Cytoplasmic vesicle</location>
        <location evidence="2">COPII-coated vesicle membrane</location>
        <topology evidence="2">Multi-pass membrane protein</topology>
    </subcellularLocation>
    <subcellularLocation>
        <location evidence="1">Endoplasmic reticulum membrane</location>
        <topology evidence="1">Multi-pass membrane protein</topology>
    </subcellularLocation>
    <subcellularLocation>
        <location evidence="3">Golgi apparatus membrane</location>
        <topology evidence="3">Multi-pass membrane protein</topology>
    </subcellularLocation>
</comment>
<evidence type="ECO:0000256" key="21">
    <source>
        <dbReference type="SAM" id="MobiDB-lite"/>
    </source>
</evidence>
<dbReference type="PANTHER" id="PTHR46378:SF1">
    <property type="entry name" value="STEROL REGULATORY ELEMENT-BINDING PROTEIN CLEAVAGE-ACTIVATING PROTEIN"/>
    <property type="match status" value="1"/>
</dbReference>
<evidence type="ECO:0000256" key="8">
    <source>
        <dbReference type="ARBA" id="ARBA00022692"/>
    </source>
</evidence>
<comment type="function">
    <text evidence="19">Escort protein required for cholesterol as well as lipid homeostasis. Regulates export of the SCAP-SREBP complex from the endoplasmic reticulum to the Golgi upon low cholesterol, thereby regulating the processing of sterol regulatory element-binding proteins (SREBPs) SREBF1/SREBP1 and SREBF2/SREBP2. At high sterol concentrations, formation of a ternary complex with INSIG (INSIG1 or INSIG2) leads to mask the ER export signal in SCAP, promoting retention of the complex in the endoplasmic reticulum. Low sterol concentrations trigger release of INSIG, a conformational change in the SSD domain of SCAP, unmasking of the ER export signal, promoting recruitment into COPII-coated vesicles and transport of the SCAP-SREBP to the Golgi: in the Golgi, SREBPs are then processed, releasing the transcription factor fragment of SREBPs from the membrane, its import into the nucleus and up-regulation of LDLR, INSIG1 and the mevalonate pathway. Binds cholesterol via its SSD domain.</text>
</comment>
<feature type="compositionally biased region" description="Low complexity" evidence="21">
    <location>
        <begin position="1580"/>
        <end position="1597"/>
    </location>
</feature>
<feature type="transmembrane region" description="Helical" evidence="22">
    <location>
        <begin position="363"/>
        <end position="382"/>
    </location>
</feature>
<evidence type="ECO:0000256" key="14">
    <source>
        <dbReference type="ARBA" id="ARBA00023121"/>
    </source>
</evidence>
<dbReference type="GO" id="GO:0012507">
    <property type="term" value="C:ER to Golgi transport vesicle membrane"/>
    <property type="evidence" value="ECO:0007669"/>
    <property type="project" value="UniProtKB-SubCell"/>
</dbReference>
<evidence type="ECO:0000256" key="6">
    <source>
        <dbReference type="ARBA" id="ARBA00022548"/>
    </source>
</evidence>
<evidence type="ECO:0000256" key="3">
    <source>
        <dbReference type="ARBA" id="ARBA00004653"/>
    </source>
</evidence>
<feature type="compositionally biased region" description="Low complexity" evidence="21">
    <location>
        <begin position="1605"/>
        <end position="1615"/>
    </location>
</feature>
<feature type="transmembrane region" description="Helical" evidence="22">
    <location>
        <begin position="428"/>
        <end position="451"/>
    </location>
</feature>
<feature type="transmembrane region" description="Helical" evidence="22">
    <location>
        <begin position="28"/>
        <end position="48"/>
    </location>
</feature>
<evidence type="ECO:0000256" key="9">
    <source>
        <dbReference type="ARBA" id="ARBA00022737"/>
    </source>
</evidence>
<keyword evidence="10" id="KW-0256">Endoplasmic reticulum</keyword>
<evidence type="ECO:0000256" key="2">
    <source>
        <dbReference type="ARBA" id="ARBA00004557"/>
    </source>
</evidence>
<evidence type="ECO:0000256" key="12">
    <source>
        <dbReference type="ARBA" id="ARBA00023034"/>
    </source>
</evidence>
<reference evidence="24" key="1">
    <citation type="submission" date="2016-04" db="EMBL/GenBank/DDBJ databases">
        <authorList>
            <person name="Evans L.H."/>
            <person name="Alamgir A."/>
            <person name="Owens N."/>
            <person name="Weber N.D."/>
            <person name="Virtaneva K."/>
            <person name="Barbian K."/>
            <person name="Babar A."/>
            <person name="Rosenke K."/>
        </authorList>
    </citation>
    <scope>NUCLEOTIDE SEQUENCE [LARGE SCALE GENOMIC DNA]</scope>
    <source>
        <strain evidence="24">CBS 101.48</strain>
    </source>
</reference>
<keyword evidence="7 20" id="KW-0853">WD repeat</keyword>
<evidence type="ECO:0000256" key="18">
    <source>
        <dbReference type="ARBA" id="ARBA00023221"/>
    </source>
</evidence>
<dbReference type="PANTHER" id="PTHR46378">
    <property type="entry name" value="STEROL REGULATORY ELEMENT-BINDING PROTEIN CLEAVAGE-ACTIVATING PROTEIN"/>
    <property type="match status" value="1"/>
</dbReference>
<evidence type="ECO:0000256" key="17">
    <source>
        <dbReference type="ARBA" id="ARBA00023180"/>
    </source>
</evidence>
<dbReference type="OMA" id="WFASLQY"/>
<evidence type="ECO:0000256" key="15">
    <source>
        <dbReference type="ARBA" id="ARBA00023136"/>
    </source>
</evidence>
<dbReference type="GO" id="GO:0000139">
    <property type="term" value="C:Golgi membrane"/>
    <property type="evidence" value="ECO:0007669"/>
    <property type="project" value="UniProtKB-SubCell"/>
</dbReference>
<feature type="transmembrane region" description="Helical" evidence="22">
    <location>
        <begin position="725"/>
        <end position="755"/>
    </location>
</feature>
<dbReference type="GO" id="GO:0008203">
    <property type="term" value="P:cholesterol metabolic process"/>
    <property type="evidence" value="ECO:0007669"/>
    <property type="project" value="UniProtKB-KW"/>
</dbReference>
<proteinExistence type="inferred from homology"/>
<evidence type="ECO:0000256" key="11">
    <source>
        <dbReference type="ARBA" id="ARBA00022989"/>
    </source>
</evidence>
<dbReference type="Proteomes" id="UP000078561">
    <property type="component" value="Unassembled WGS sequence"/>
</dbReference>
<dbReference type="SUPFAM" id="SSF117289">
    <property type="entry name" value="Nucleoporin domain"/>
    <property type="match status" value="1"/>
</dbReference>
<feature type="transmembrane region" description="Helical" evidence="22">
    <location>
        <begin position="505"/>
        <end position="524"/>
    </location>
</feature>
<feature type="repeat" description="WD" evidence="20">
    <location>
        <begin position="1252"/>
        <end position="1274"/>
    </location>
</feature>
<dbReference type="Gene3D" id="2.130.10.10">
    <property type="entry name" value="YVTN repeat-like/Quinoprotein amine dehydrogenase"/>
    <property type="match status" value="2"/>
</dbReference>
<dbReference type="InterPro" id="IPR000731">
    <property type="entry name" value="SSD"/>
</dbReference>
<dbReference type="GO" id="GO:0032933">
    <property type="term" value="P:SREBP signaling pathway"/>
    <property type="evidence" value="ECO:0007669"/>
    <property type="project" value="InterPro"/>
</dbReference>
<dbReference type="Pfam" id="PF12349">
    <property type="entry name" value="Sterol-sensing"/>
    <property type="match status" value="1"/>
</dbReference>
<dbReference type="InterPro" id="IPR036322">
    <property type="entry name" value="WD40_repeat_dom_sf"/>
</dbReference>
<protein>
    <recommendedName>
        <fullName evidence="5">Sterol regulatory element-binding protein cleavage-activating protein</fullName>
    </recommendedName>
</protein>
<feature type="domain" description="SSD" evidence="23">
    <location>
        <begin position="366"/>
        <end position="524"/>
    </location>
</feature>
<dbReference type="InParanoid" id="A0A168R2C3"/>
<dbReference type="GO" id="GO:0005789">
    <property type="term" value="C:endoplasmic reticulum membrane"/>
    <property type="evidence" value="ECO:0007669"/>
    <property type="project" value="UniProtKB-SubCell"/>
</dbReference>
<evidence type="ECO:0000256" key="7">
    <source>
        <dbReference type="ARBA" id="ARBA00022574"/>
    </source>
</evidence>
<evidence type="ECO:0000256" key="16">
    <source>
        <dbReference type="ARBA" id="ARBA00023166"/>
    </source>
</evidence>
<feature type="compositionally biased region" description="Acidic residues" evidence="21">
    <location>
        <begin position="1658"/>
        <end position="1692"/>
    </location>
</feature>
<dbReference type="OrthoDB" id="6510177at2759"/>
<accession>A0A168R2C3</accession>
<dbReference type="PROSITE" id="PS50082">
    <property type="entry name" value="WD_REPEATS_2"/>
    <property type="match status" value="1"/>
</dbReference>
<dbReference type="GO" id="GO:0032934">
    <property type="term" value="F:sterol binding"/>
    <property type="evidence" value="ECO:0007669"/>
    <property type="project" value="InterPro"/>
</dbReference>
<dbReference type="EMBL" id="LT554489">
    <property type="protein sequence ID" value="SAM05980.1"/>
    <property type="molecule type" value="Genomic_DNA"/>
</dbReference>
<dbReference type="STRING" id="4829.A0A168R2C3"/>
<evidence type="ECO:0000313" key="25">
    <source>
        <dbReference type="Proteomes" id="UP000078561"/>
    </source>
</evidence>
<feature type="region of interest" description="Disordered" evidence="21">
    <location>
        <begin position="1629"/>
        <end position="1692"/>
    </location>
</feature>
<keyword evidence="9" id="KW-0677">Repeat</keyword>
<keyword evidence="17" id="KW-0325">Glycoprotein</keyword>
<evidence type="ECO:0000256" key="20">
    <source>
        <dbReference type="PROSITE-ProRule" id="PRU00221"/>
    </source>
</evidence>
<evidence type="ECO:0000256" key="13">
    <source>
        <dbReference type="ARBA" id="ARBA00023098"/>
    </source>
</evidence>
<dbReference type="InterPro" id="IPR053958">
    <property type="entry name" value="HMGCR/SNAP/NPC1-like_SSD"/>
</dbReference>
<keyword evidence="6" id="KW-0153">Cholesterol metabolism</keyword>
<dbReference type="SMART" id="SM00320">
    <property type="entry name" value="WD40"/>
    <property type="match status" value="6"/>
</dbReference>
<dbReference type="GO" id="GO:0032936">
    <property type="term" value="C:SREBP-SCAP complex"/>
    <property type="evidence" value="ECO:0007669"/>
    <property type="project" value="TreeGrafter"/>
</dbReference>
<evidence type="ECO:0000256" key="19">
    <source>
        <dbReference type="ARBA" id="ARBA00045958"/>
    </source>
</evidence>
<evidence type="ECO:0000256" key="10">
    <source>
        <dbReference type="ARBA" id="ARBA00022824"/>
    </source>
</evidence>
<evidence type="ECO:0000256" key="1">
    <source>
        <dbReference type="ARBA" id="ARBA00004477"/>
    </source>
</evidence>
<dbReference type="SUPFAM" id="SSF82866">
    <property type="entry name" value="Multidrug efflux transporter AcrB transmembrane domain"/>
    <property type="match status" value="1"/>
</dbReference>
<keyword evidence="14" id="KW-0446">Lipid-binding</keyword>
<feature type="transmembrane region" description="Helical" evidence="22">
    <location>
        <begin position="394"/>
        <end position="416"/>
    </location>
</feature>
<keyword evidence="8 22" id="KW-0812">Transmembrane</keyword>
<evidence type="ECO:0000259" key="23">
    <source>
        <dbReference type="PROSITE" id="PS50156"/>
    </source>
</evidence>
<feature type="compositionally biased region" description="Low complexity" evidence="21">
    <location>
        <begin position="1629"/>
        <end position="1646"/>
    </location>
</feature>
<sequence length="1889" mass="208671">MPLRDVGRINTKLSNYFYDYGKACASRVTLLLVGSLCTICILSLPSIYQFTQTVYSKAVPIPFSLDTFDGQFWLFSPHVQQHKPDLTTITTTTTTATTATATTTTTTPMHDITIKQVRLTNVMQQVDKELLLYAHQLQQSLTSTTLPWKENQVLSLDSLCYHRQQRSSKAKRHCLIHSPLEYWNSFEDLAQDTDWLETVNHQRGQQSSFFASPYQIYNSNSNNYSNKNSSPAMILTSPPPSTVSADGLSLQPLSMFGNVTFNQHGNVVSADSIILTFFLQPDPYLTSASSSSDWTNDMDWAWNALWDNMASKINMNLPPTSAAKDGGGHQPPQSTSMSAAWYQQANVKIETWYYKFKLLPLELSVQMQAIIVSYLVIFYVVSTTFAKSTQVKSHYLFGLAALFLSTASCTTTLGILHHVGVELTMVPWYLYPIICGVASLENIFLMTNAVLYSGCDMQVKEKIARCLQSVGVPMTAMLFAEILILSIGSAMDSVLVQEFCLFGKVALLVDYALEFTFFIAVLSIDVKRVELADLDDRQMSKRLHELSTFDIDAQKNPDFCPIHDNPADEMQPKTCADCKEFKTHRAINAVWLCVVILGLCLFQRPHIPPPDHLSTNGFVSSSLATPRPSDSVVMTMADQFWNVINPAHDVWRISVLPPHLVVHDHPPLSDGFDHSSANFVKSILRKTEQHYLTKEKLHSTAANLIRSSRQTHAPPSLFRSFIYRIVYSLVSLLWLVNIPLLLLCFMSTVVTMWLMPQLRRRWVVPAIKHVAIRIKLKLTSVIRGILAGRTASMQAEYDANGVHFGAISAQEQFNEQHKSNITSVEIKTLMGKHVADLRLLGANGKHGTVVSCDQDGRIVLWDTVRSAWMARLDRLETTMSKGGALLGDLNPEYYSQPRRIKKWQRAFGAYQQKQLHQQHRQRSSYVNVISGCVKIDQGNRWVIAAYDDGSIRVWNVMSGTLACQLNVRDTFSFPGIQEQDHNVAIYNTKHQQQQQQHQQQATSLHHAPTLRQRRNIGIASSPSTYLNDNNRHDALSSTAFNHQDARYSTQNNGILDGNDKKSRKGIPSDRILAVQFIGVVAEYCHPLVAEIAAQQHTAAGQSMDPNTSQNYLVSVHKSGTIREWDLFSGECIQSLPSGHSADITFLHSVECKAPHRKLGVTWVFTASKDGHVKCWERRLVKESQPSGTEGAAPSPNNGNNGINITSTGFCSSSSPSTSSSTNWTCLYSIEAHAGQAITSLATALPVGGMGILVTGTNQGSVKVWNFETGESVCTLSQGVPVKSTSRSPRSLGTTSSQQQQQQIFDHMAGITQIVVTRYCDVDTGPGLCRGCDTCFGNGFFVASNAMDDTVHVWRLERSGGGQEHNCNLCSKDYHRQQYRRTKKPTAATAATTTMGDDEPPMNTTPIPRRRQQQQRQRKSSISSVSSSTTTSSAPVSTNATSTTATTRRIRRHRPNVRLATNSSSMEDMMMGLLDIEQLADNGEINLVSVFLGKVHHVAGRSLVFCDNMILAGVRKKALPKGSKSSKHSMSNNYKTEWETWFASLQYYEPPADLIDNPELSINSNLLNQKRHGIPLEVFDLDPTSSTPSSSDRLSSPSNTATDVTSSQSNTNNSSLPLSLWKRLAYNLTGTGSSGNSTRSPTTTTSTNKPFSNDYTNDGNDDEDDDDDDDDDDDEGDGEDDDSDYASGTFDDDDIDAKEMLPFSAIHHVVPMDGLGFACDYGNFIKVVCLDNKKLAALRRQQQQVLLSDHPMFATNNKYSIEGWSNGFDPAEDVCSTSASPHHDATDGDACQCKTDGSKCCGGKNKVNGVCCGGKSNKGRRSSITTAPSVPIATTTASNGYARTTMYEPTKVPAVCQTRSAVDCPSKAICSRAGDCHLVSSSASKSLWAR</sequence>
<dbReference type="InterPro" id="IPR015943">
    <property type="entry name" value="WD40/YVTN_repeat-like_dom_sf"/>
</dbReference>
<evidence type="ECO:0000313" key="24">
    <source>
        <dbReference type="EMBL" id="SAM05980.1"/>
    </source>
</evidence>
<name>A0A168R2C3_ABSGL</name>
<dbReference type="Gene3D" id="1.20.1640.10">
    <property type="entry name" value="Multidrug efflux transporter AcrB transmembrane domain"/>
    <property type="match status" value="1"/>
</dbReference>
<feature type="region of interest" description="Disordered" evidence="21">
    <location>
        <begin position="1577"/>
        <end position="1615"/>
    </location>
</feature>
<gene>
    <name evidence="24" type="primary">ABSGL_11856.1 scaffold 12357</name>
</gene>
<organism evidence="24">
    <name type="scientific">Absidia glauca</name>
    <name type="common">Pin mould</name>
    <dbReference type="NCBI Taxonomy" id="4829"/>
    <lineage>
        <taxon>Eukaryota</taxon>
        <taxon>Fungi</taxon>
        <taxon>Fungi incertae sedis</taxon>
        <taxon>Mucoromycota</taxon>
        <taxon>Mucoromycotina</taxon>
        <taxon>Mucoromycetes</taxon>
        <taxon>Mucorales</taxon>
        <taxon>Cunninghamellaceae</taxon>
        <taxon>Absidia</taxon>
    </lineage>
</organism>
<evidence type="ECO:0000256" key="22">
    <source>
        <dbReference type="SAM" id="Phobius"/>
    </source>
</evidence>
<dbReference type="PROSITE" id="PS50156">
    <property type="entry name" value="SSD"/>
    <property type="match status" value="1"/>
</dbReference>